<reference evidence="1" key="1">
    <citation type="journal article" date="2021" name="Proc. Natl. Acad. Sci. U.S.A.">
        <title>A Catalog of Tens of Thousands of Viruses from Human Metagenomes Reveals Hidden Associations with Chronic Diseases.</title>
        <authorList>
            <person name="Tisza M.J."/>
            <person name="Buck C.B."/>
        </authorList>
    </citation>
    <scope>NUCLEOTIDE SEQUENCE</scope>
    <source>
        <strain evidence="1">CtjhW4</strain>
    </source>
</reference>
<sequence>MEKLKQAKDILLGSVCSQLGNLEKVDAEELGQVVDMVKDLEEAMYYHTITKAMHEKAEPARMDRSNGRMFYYDGQNDYGNEWASKGITGEMREDPREGHSGRYRRMYMDSKENHMDKTKKLQDLDNYLQELSADIVEMINDASPEEKQLLQKKISALAQKIV</sequence>
<protein>
    <submittedName>
        <fullName evidence="1">Uncharacterized protein</fullName>
    </submittedName>
</protein>
<name>A0A8S5PTS9_9CAUD</name>
<dbReference type="EMBL" id="BK015491">
    <property type="protein sequence ID" value="DAE09660.1"/>
    <property type="molecule type" value="Genomic_DNA"/>
</dbReference>
<accession>A0A8S5PTS9</accession>
<evidence type="ECO:0000313" key="1">
    <source>
        <dbReference type="EMBL" id="DAE09660.1"/>
    </source>
</evidence>
<organism evidence="1">
    <name type="scientific">Myoviridae sp. ctjhW4</name>
    <dbReference type="NCBI Taxonomy" id="2825162"/>
    <lineage>
        <taxon>Viruses</taxon>
        <taxon>Duplodnaviria</taxon>
        <taxon>Heunggongvirae</taxon>
        <taxon>Uroviricota</taxon>
        <taxon>Caudoviricetes</taxon>
    </lineage>
</organism>
<proteinExistence type="predicted"/>